<evidence type="ECO:0000313" key="3">
    <source>
        <dbReference type="Proteomes" id="UP000589516"/>
    </source>
</evidence>
<proteinExistence type="predicted"/>
<feature type="compositionally biased region" description="Polar residues" evidence="1">
    <location>
        <begin position="291"/>
        <end position="319"/>
    </location>
</feature>
<protein>
    <submittedName>
        <fullName evidence="2">Uncharacterized protein</fullName>
    </submittedName>
</protein>
<evidence type="ECO:0000256" key="1">
    <source>
        <dbReference type="SAM" id="MobiDB-lite"/>
    </source>
</evidence>
<evidence type="ECO:0000313" key="2">
    <source>
        <dbReference type="EMBL" id="HIG63939.1"/>
    </source>
</evidence>
<organism evidence="2 3">
    <name type="scientific">Marine Group III euryarchaeote</name>
    <dbReference type="NCBI Taxonomy" id="2173149"/>
    <lineage>
        <taxon>Archaea</taxon>
        <taxon>Methanobacteriati</taxon>
        <taxon>Thermoplasmatota</taxon>
        <taxon>Thermoplasmata</taxon>
        <taxon>Candidatus Thermoprofundales</taxon>
    </lineage>
</organism>
<dbReference type="Proteomes" id="UP000589516">
    <property type="component" value="Unassembled WGS sequence"/>
</dbReference>
<feature type="compositionally biased region" description="Basic and acidic residues" evidence="1">
    <location>
        <begin position="247"/>
        <end position="256"/>
    </location>
</feature>
<dbReference type="SUPFAM" id="SSF52833">
    <property type="entry name" value="Thioredoxin-like"/>
    <property type="match status" value="1"/>
</dbReference>
<accession>A0A7C7ZE29</accession>
<reference evidence="3" key="1">
    <citation type="journal article" date="2019" name="bioRxiv">
        <title>Genome diversification in globally distributed novel marine Proteobacteria is linked to environmental adaptation.</title>
        <authorList>
            <person name="Zhou Z."/>
            <person name="Tran P.Q."/>
            <person name="Kieft K."/>
            <person name="Anantharaman K."/>
        </authorList>
    </citation>
    <scope>NUCLEOTIDE SEQUENCE [LARGE SCALE GENOMIC DNA]</scope>
</reference>
<dbReference type="AlphaFoldDB" id="A0A7C7ZE29"/>
<dbReference type="EMBL" id="DUAV01000034">
    <property type="protein sequence ID" value="HIG63939.1"/>
    <property type="molecule type" value="Genomic_DNA"/>
</dbReference>
<dbReference type="InterPro" id="IPR036249">
    <property type="entry name" value="Thioredoxin-like_sf"/>
</dbReference>
<comment type="caution">
    <text evidence="2">The sequence shown here is derived from an EMBL/GenBank/DDBJ whole genome shotgun (WGS) entry which is preliminary data.</text>
</comment>
<feature type="region of interest" description="Disordered" evidence="1">
    <location>
        <begin position="247"/>
        <end position="268"/>
    </location>
</feature>
<sequence>MYAKLVLTLLFGLLLTLPSVAAPVAEPQETVPAGWTHRPVMEHFTSLGCPPCMSIDLDVGRLWTDYRDEPEVPWTYVSFHQRNGAYADDEFASKEAKQRYEHYVVQGTPDAQFDGGYIEELGGGDGTYETYLDHYTDSGEREVKPTELRVWQEFREDRFVFRVNLTYLGDGGLHDPFIDPDELEPTVYLFVVEDDIMAWSSEEGKEVMQHNTHRETALHDERPGTMQPGEEWSTEVEWVIPDIIDYVDGHEDRDGNPQEGPHPIPTPINPAKIEVVAVVYDLNDNSRHSSKTSNAADTPRAINSATPRSTAYDEQNEPPTVTEYDDRLEGSQAVISATLADEDGIGSAYVIYNFRNGTYDDGKWGVVPMALEGDHGTAVVEFTAGDPVWYRILLVDGKGGFAATDARQVEGTGGGDDTEEALPGPGIALALLALAGISLRRRV</sequence>
<feature type="region of interest" description="Disordered" evidence="1">
    <location>
        <begin position="286"/>
        <end position="323"/>
    </location>
</feature>
<gene>
    <name evidence="2" type="ORF">EYQ16_05445</name>
</gene>
<name>A0A7C7ZE29_9ARCH</name>